<dbReference type="Proteomes" id="UP000499080">
    <property type="component" value="Unassembled WGS sequence"/>
</dbReference>
<evidence type="ECO:0000256" key="1">
    <source>
        <dbReference type="SAM" id="MobiDB-lite"/>
    </source>
</evidence>
<proteinExistence type="predicted"/>
<accession>A0A4Y2SQ15</accession>
<evidence type="ECO:0000313" key="3">
    <source>
        <dbReference type="Proteomes" id="UP000499080"/>
    </source>
</evidence>
<reference evidence="2 3" key="1">
    <citation type="journal article" date="2019" name="Sci. Rep.">
        <title>Orb-weaving spider Araneus ventricosus genome elucidates the spidroin gene catalogue.</title>
        <authorList>
            <person name="Kono N."/>
            <person name="Nakamura H."/>
            <person name="Ohtoshi R."/>
            <person name="Moran D.A.P."/>
            <person name="Shinohara A."/>
            <person name="Yoshida Y."/>
            <person name="Fujiwara M."/>
            <person name="Mori M."/>
            <person name="Tomita M."/>
            <person name="Arakawa K."/>
        </authorList>
    </citation>
    <scope>NUCLEOTIDE SEQUENCE [LARGE SCALE GENOMIC DNA]</scope>
</reference>
<sequence>MNVPLFISCDRYSGIWENFAERVPAISPREIGQALGIEGCICDKYLQSDASRRGKPQSDSKTRRRRTKYGPKRAGMEYARKGSGSAEEKLRMRPHDFFVGRILKFAGKQH</sequence>
<dbReference type="AlphaFoldDB" id="A0A4Y2SQ15"/>
<feature type="compositionally biased region" description="Basic and acidic residues" evidence="1">
    <location>
        <begin position="50"/>
        <end position="61"/>
    </location>
</feature>
<evidence type="ECO:0000313" key="2">
    <source>
        <dbReference type="EMBL" id="GBN89971.1"/>
    </source>
</evidence>
<feature type="region of interest" description="Disordered" evidence="1">
    <location>
        <begin position="50"/>
        <end position="88"/>
    </location>
</feature>
<feature type="compositionally biased region" description="Basic and acidic residues" evidence="1">
    <location>
        <begin position="74"/>
        <end position="88"/>
    </location>
</feature>
<protein>
    <submittedName>
        <fullName evidence="2">Uncharacterized protein</fullName>
    </submittedName>
</protein>
<feature type="compositionally biased region" description="Basic residues" evidence="1">
    <location>
        <begin position="62"/>
        <end position="71"/>
    </location>
</feature>
<keyword evidence="3" id="KW-1185">Reference proteome</keyword>
<comment type="caution">
    <text evidence="2">The sequence shown here is derived from an EMBL/GenBank/DDBJ whole genome shotgun (WGS) entry which is preliminary data.</text>
</comment>
<dbReference type="EMBL" id="BGPR01023071">
    <property type="protein sequence ID" value="GBN89971.1"/>
    <property type="molecule type" value="Genomic_DNA"/>
</dbReference>
<organism evidence="2 3">
    <name type="scientific">Araneus ventricosus</name>
    <name type="common">Orbweaver spider</name>
    <name type="synonym">Epeira ventricosa</name>
    <dbReference type="NCBI Taxonomy" id="182803"/>
    <lineage>
        <taxon>Eukaryota</taxon>
        <taxon>Metazoa</taxon>
        <taxon>Ecdysozoa</taxon>
        <taxon>Arthropoda</taxon>
        <taxon>Chelicerata</taxon>
        <taxon>Arachnida</taxon>
        <taxon>Araneae</taxon>
        <taxon>Araneomorphae</taxon>
        <taxon>Entelegynae</taxon>
        <taxon>Araneoidea</taxon>
        <taxon>Araneidae</taxon>
        <taxon>Araneus</taxon>
    </lineage>
</organism>
<gene>
    <name evidence="2" type="ORF">AVEN_39445_1</name>
</gene>
<name>A0A4Y2SQ15_ARAVE</name>